<dbReference type="InterPro" id="IPR050447">
    <property type="entry name" value="Erg6_SMT_methyltransf"/>
</dbReference>
<name>A0ABV3DW73_9ACTN</name>
<dbReference type="Gene3D" id="3.40.50.150">
    <property type="entry name" value="Vaccinia Virus protein VP39"/>
    <property type="match status" value="1"/>
</dbReference>
<keyword evidence="1 3" id="KW-0808">Transferase</keyword>
<evidence type="ECO:0000256" key="1">
    <source>
        <dbReference type="ARBA" id="ARBA00022679"/>
    </source>
</evidence>
<evidence type="ECO:0000259" key="2">
    <source>
        <dbReference type="Pfam" id="PF08241"/>
    </source>
</evidence>
<protein>
    <submittedName>
        <fullName evidence="3">Class I SAM-dependent methyltransferase</fullName>
        <ecNumber evidence="3">2.1.-.-</ecNumber>
    </submittedName>
</protein>
<dbReference type="GO" id="GO:0032259">
    <property type="term" value="P:methylation"/>
    <property type="evidence" value="ECO:0007669"/>
    <property type="project" value="UniProtKB-KW"/>
</dbReference>
<keyword evidence="3" id="KW-0489">Methyltransferase</keyword>
<accession>A0ABV3DW73</accession>
<dbReference type="GO" id="GO:0008168">
    <property type="term" value="F:methyltransferase activity"/>
    <property type="evidence" value="ECO:0007669"/>
    <property type="project" value="UniProtKB-KW"/>
</dbReference>
<reference evidence="3 4" key="1">
    <citation type="submission" date="2024-06" db="EMBL/GenBank/DDBJ databases">
        <title>The Natural Products Discovery Center: Release of the First 8490 Sequenced Strains for Exploring Actinobacteria Biosynthetic Diversity.</title>
        <authorList>
            <person name="Kalkreuter E."/>
            <person name="Kautsar S.A."/>
            <person name="Yang D."/>
            <person name="Bader C.D."/>
            <person name="Teijaro C.N."/>
            <person name="Fluegel L."/>
            <person name="Davis C.M."/>
            <person name="Simpson J.R."/>
            <person name="Lauterbach L."/>
            <person name="Steele A.D."/>
            <person name="Gui C."/>
            <person name="Meng S."/>
            <person name="Li G."/>
            <person name="Viehrig K."/>
            <person name="Ye F."/>
            <person name="Su P."/>
            <person name="Kiefer A.F."/>
            <person name="Nichols A."/>
            <person name="Cepeda A.J."/>
            <person name="Yan W."/>
            <person name="Fan B."/>
            <person name="Jiang Y."/>
            <person name="Adhikari A."/>
            <person name="Zheng C.-J."/>
            <person name="Schuster L."/>
            <person name="Cowan T.M."/>
            <person name="Smanski M.J."/>
            <person name="Chevrette M.G."/>
            <person name="De Carvalho L.P.S."/>
            <person name="Shen B."/>
        </authorList>
    </citation>
    <scope>NUCLEOTIDE SEQUENCE [LARGE SCALE GENOMIC DNA]</scope>
    <source>
        <strain evidence="3 4">NPDC048946</strain>
    </source>
</reference>
<dbReference type="Proteomes" id="UP001551482">
    <property type="component" value="Unassembled WGS sequence"/>
</dbReference>
<evidence type="ECO:0000313" key="3">
    <source>
        <dbReference type="EMBL" id="MEU8139737.1"/>
    </source>
</evidence>
<dbReference type="PANTHER" id="PTHR44068:SF11">
    <property type="entry name" value="GERANYL DIPHOSPHATE 2-C-METHYLTRANSFERASE"/>
    <property type="match status" value="1"/>
</dbReference>
<sequence>MLTVDFSRFPLAPGDRVLDLGAGGGRHSFEVLRRGAHVVALDRNEKDVREVNTMFEAMSEAGEAPEGATAVAVTGDALDLPFPDDSFDRVIISEVLEHIPDDEGVLAEMFRVLKPGGLAAMTVPRYGPEKVCWALSDAYHEVEGGHIRIYRGHELVERVEAAGFEPYGDHFTHALHSPYWWIKCAVGVDNDKALPVRMYHKLLVWDIMKAPRATRWAEKALNPLIGKSFVVYAVKPRAASTEDAA</sequence>
<dbReference type="Pfam" id="PF08241">
    <property type="entry name" value="Methyltransf_11"/>
    <property type="match status" value="1"/>
</dbReference>
<evidence type="ECO:0000313" key="4">
    <source>
        <dbReference type="Proteomes" id="UP001551482"/>
    </source>
</evidence>
<organism evidence="3 4">
    <name type="scientific">Streptodolium elevatio</name>
    <dbReference type="NCBI Taxonomy" id="3157996"/>
    <lineage>
        <taxon>Bacteria</taxon>
        <taxon>Bacillati</taxon>
        <taxon>Actinomycetota</taxon>
        <taxon>Actinomycetes</taxon>
        <taxon>Kitasatosporales</taxon>
        <taxon>Streptomycetaceae</taxon>
        <taxon>Streptodolium</taxon>
    </lineage>
</organism>
<gene>
    <name evidence="3" type="ORF">AB0C36_40370</name>
</gene>
<dbReference type="CDD" id="cd02440">
    <property type="entry name" value="AdoMet_MTases"/>
    <property type="match status" value="1"/>
</dbReference>
<dbReference type="PANTHER" id="PTHR44068">
    <property type="entry name" value="ZGC:194242"/>
    <property type="match status" value="1"/>
</dbReference>
<keyword evidence="4" id="KW-1185">Reference proteome</keyword>
<proteinExistence type="predicted"/>
<dbReference type="SUPFAM" id="SSF53335">
    <property type="entry name" value="S-adenosyl-L-methionine-dependent methyltransferases"/>
    <property type="match status" value="1"/>
</dbReference>
<dbReference type="InterPro" id="IPR029063">
    <property type="entry name" value="SAM-dependent_MTases_sf"/>
</dbReference>
<dbReference type="RefSeq" id="WP_358364046.1">
    <property type="nucleotide sequence ID" value="NZ_JBEZFP010000196.1"/>
</dbReference>
<dbReference type="InterPro" id="IPR013216">
    <property type="entry name" value="Methyltransf_11"/>
</dbReference>
<dbReference type="EC" id="2.1.-.-" evidence="3"/>
<feature type="domain" description="Methyltransferase type 11" evidence="2">
    <location>
        <begin position="18"/>
        <end position="120"/>
    </location>
</feature>
<comment type="caution">
    <text evidence="3">The sequence shown here is derived from an EMBL/GenBank/DDBJ whole genome shotgun (WGS) entry which is preliminary data.</text>
</comment>
<dbReference type="EMBL" id="JBEZFP010000196">
    <property type="protein sequence ID" value="MEU8139737.1"/>
    <property type="molecule type" value="Genomic_DNA"/>
</dbReference>